<evidence type="ECO:0008006" key="5">
    <source>
        <dbReference type="Google" id="ProtNLM"/>
    </source>
</evidence>
<evidence type="ECO:0000256" key="2">
    <source>
        <dbReference type="SAM" id="Phobius"/>
    </source>
</evidence>
<dbReference type="EMBL" id="NAJO01000049">
    <property type="protein sequence ID" value="OQN98000.1"/>
    <property type="molecule type" value="Genomic_DNA"/>
</dbReference>
<accession>A0A1V8SG88</accession>
<dbReference type="AlphaFoldDB" id="A0A1V8SG88"/>
<sequence length="305" mass="34063">MGRILLSQSQVSVLLSTIIISLITLALFLSGYTLQQHTIANLRTSLRPLHPTSHNPTLSQSSPAEGTPDWTRLAHLQHPRTHFEVCSSIQIFADLHRLRSPARRILVFPRSWAKEGKGGDFELEISRRVMRRGARRFGVELRPVEDKDDGAWMGDLERVMMLQSPGIVVDAARLDEVLAYGVLENGTASISEGAGVAANDLTLVSRLAASENASLTLPNTLIRSIGGLHDFSKGSFNATAWLEDTAYIRFSDPLLPGPEYDAPWSMKFAARPRNKDADWTWTKLYGDFAQRRLEVCGLELEEWRE</sequence>
<reference evidence="4" key="1">
    <citation type="submission" date="2017-03" db="EMBL/GenBank/DDBJ databases">
        <title>Genomes of endolithic fungi from Antarctica.</title>
        <authorList>
            <person name="Coleine C."/>
            <person name="Masonjones S."/>
            <person name="Stajich J.E."/>
        </authorList>
    </citation>
    <scope>NUCLEOTIDE SEQUENCE [LARGE SCALE GENOMIC DNA]</scope>
    <source>
        <strain evidence="4">CCFEE 5527</strain>
    </source>
</reference>
<name>A0A1V8SG88_9PEZI</name>
<feature type="transmembrane region" description="Helical" evidence="2">
    <location>
        <begin position="12"/>
        <end position="34"/>
    </location>
</feature>
<dbReference type="InParanoid" id="A0A1V8SG88"/>
<evidence type="ECO:0000256" key="1">
    <source>
        <dbReference type="SAM" id="MobiDB-lite"/>
    </source>
</evidence>
<keyword evidence="4" id="KW-1185">Reference proteome</keyword>
<comment type="caution">
    <text evidence="3">The sequence shown here is derived from an EMBL/GenBank/DDBJ whole genome shotgun (WGS) entry which is preliminary data.</text>
</comment>
<keyword evidence="2" id="KW-0472">Membrane</keyword>
<keyword evidence="2" id="KW-0812">Transmembrane</keyword>
<dbReference type="Proteomes" id="UP000192596">
    <property type="component" value="Unassembled WGS sequence"/>
</dbReference>
<protein>
    <recommendedName>
        <fullName evidence="5">Glycosyltransferase family 8 protein</fullName>
    </recommendedName>
</protein>
<feature type="compositionally biased region" description="Polar residues" evidence="1">
    <location>
        <begin position="52"/>
        <end position="64"/>
    </location>
</feature>
<feature type="region of interest" description="Disordered" evidence="1">
    <location>
        <begin position="50"/>
        <end position="69"/>
    </location>
</feature>
<organism evidence="3 4">
    <name type="scientific">Cryoendolithus antarcticus</name>
    <dbReference type="NCBI Taxonomy" id="1507870"/>
    <lineage>
        <taxon>Eukaryota</taxon>
        <taxon>Fungi</taxon>
        <taxon>Dikarya</taxon>
        <taxon>Ascomycota</taxon>
        <taxon>Pezizomycotina</taxon>
        <taxon>Dothideomycetes</taxon>
        <taxon>Dothideomycetidae</taxon>
        <taxon>Cladosporiales</taxon>
        <taxon>Cladosporiaceae</taxon>
        <taxon>Cryoendolithus</taxon>
    </lineage>
</organism>
<dbReference type="OrthoDB" id="5367275at2759"/>
<evidence type="ECO:0000313" key="3">
    <source>
        <dbReference type="EMBL" id="OQN98000.1"/>
    </source>
</evidence>
<proteinExistence type="predicted"/>
<keyword evidence="2" id="KW-1133">Transmembrane helix</keyword>
<evidence type="ECO:0000313" key="4">
    <source>
        <dbReference type="Proteomes" id="UP000192596"/>
    </source>
</evidence>
<gene>
    <name evidence="3" type="ORF">B0A48_16305</name>
</gene>